<dbReference type="InterPro" id="IPR044929">
    <property type="entry name" value="DNA/RNA_non-sp_Endonuclease_sf"/>
</dbReference>
<reference evidence="6" key="1">
    <citation type="submission" date="2020-04" db="EMBL/GenBank/DDBJ databases">
        <authorList>
            <person name="Alioto T."/>
            <person name="Alioto T."/>
            <person name="Gomez Garrido J."/>
        </authorList>
    </citation>
    <scope>NUCLEOTIDE SEQUENCE</scope>
    <source>
        <strain evidence="6">A484AB</strain>
    </source>
</reference>
<dbReference type="PANTHER" id="PTHR13966:SF17">
    <property type="entry name" value="ENDONUCLEASE-RELATED"/>
    <property type="match status" value="1"/>
</dbReference>
<feature type="active site" description="Proton acceptor" evidence="2">
    <location>
        <position position="149"/>
    </location>
</feature>
<protein>
    <submittedName>
        <fullName evidence="6">Neurogenic locus notch homolog 1-like</fullName>
    </submittedName>
</protein>
<evidence type="ECO:0000313" key="7">
    <source>
        <dbReference type="Proteomes" id="UP001152795"/>
    </source>
</evidence>
<proteinExistence type="inferred from homology"/>
<dbReference type="SMART" id="SM00477">
    <property type="entry name" value="NUC"/>
    <property type="match status" value="1"/>
</dbReference>
<dbReference type="InterPro" id="IPR044925">
    <property type="entry name" value="His-Me_finger_sf"/>
</dbReference>
<dbReference type="EMBL" id="CACRXK020001817">
    <property type="protein sequence ID" value="CAB3991267.1"/>
    <property type="molecule type" value="Genomic_DNA"/>
</dbReference>
<organism evidence="6 7">
    <name type="scientific">Paramuricea clavata</name>
    <name type="common">Red gorgonian</name>
    <name type="synonym">Violescent sea-whip</name>
    <dbReference type="NCBI Taxonomy" id="317549"/>
    <lineage>
        <taxon>Eukaryota</taxon>
        <taxon>Metazoa</taxon>
        <taxon>Cnidaria</taxon>
        <taxon>Anthozoa</taxon>
        <taxon>Octocorallia</taxon>
        <taxon>Malacalcyonacea</taxon>
        <taxon>Plexauridae</taxon>
        <taxon>Paramuricea</taxon>
    </lineage>
</organism>
<evidence type="ECO:0000256" key="3">
    <source>
        <dbReference type="PIRSR" id="PIRSR640255-2"/>
    </source>
</evidence>
<dbReference type="GO" id="GO:0005634">
    <property type="term" value="C:nucleus"/>
    <property type="evidence" value="ECO:0007669"/>
    <property type="project" value="TreeGrafter"/>
</dbReference>
<dbReference type="GO" id="GO:0046872">
    <property type="term" value="F:metal ion binding"/>
    <property type="evidence" value="ECO:0007669"/>
    <property type="project" value="UniProtKB-KW"/>
</dbReference>
<dbReference type="GO" id="GO:0006309">
    <property type="term" value="P:apoptotic DNA fragmentation"/>
    <property type="evidence" value="ECO:0007669"/>
    <property type="project" value="TreeGrafter"/>
</dbReference>
<dbReference type="InterPro" id="IPR020821">
    <property type="entry name" value="ENPP1-3/EXOG-like_nuc-like"/>
</dbReference>
<dbReference type="SMART" id="SM00892">
    <property type="entry name" value="Endonuclease_NS"/>
    <property type="match status" value="1"/>
</dbReference>
<gene>
    <name evidence="6" type="ORF">PACLA_8A013210</name>
</gene>
<dbReference type="InterPro" id="IPR001604">
    <property type="entry name" value="Endo_G_ENPP1-like_dom"/>
</dbReference>
<evidence type="ECO:0000256" key="2">
    <source>
        <dbReference type="PIRSR" id="PIRSR640255-1"/>
    </source>
</evidence>
<name>A0A7D9DRN4_PARCT</name>
<dbReference type="OrthoDB" id="5945347at2759"/>
<dbReference type="PANTHER" id="PTHR13966">
    <property type="entry name" value="ENDONUCLEASE RELATED"/>
    <property type="match status" value="1"/>
</dbReference>
<dbReference type="Pfam" id="PF01223">
    <property type="entry name" value="Endonuclease_NS"/>
    <property type="match status" value="1"/>
</dbReference>
<feature type="domain" description="DNA/RNA non-specific endonuclease/pyrophosphatase/phosphodiesterase" evidence="5">
    <location>
        <begin position="71"/>
        <end position="284"/>
    </location>
</feature>
<evidence type="ECO:0000313" key="6">
    <source>
        <dbReference type="EMBL" id="CAB3991267.1"/>
    </source>
</evidence>
<keyword evidence="3" id="KW-0479">Metal-binding</keyword>
<comment type="similarity">
    <text evidence="1">Belongs to the DNA/RNA non-specific endonuclease family.</text>
</comment>
<sequence>MMQAVRLSLLISIICNCLLIFNEAQDDGNAFDNNVNHCLFDRWKVGTNHILATKVKCNGHKRTGLCYGLNGKALFAVCYNKISLIPEFTGHIVNWVSGGATGRDDWRNETGKYAPKRQSDWKEDYGSHSQANIIPNLDRKKEHFYSRGHLTPNADFTTDEERALTMVNTNIAPQWQLFNAQNWAVLERAVRSYSGDNNRRVYVVTGTGGISMILKNDQQMPVLLNKRVIVPKYFWKAVCDPVKKSSVVFVAQNPTGAESTQTKSGCIGIQQTPGKGIVKCYSLNGLNGRKEAQYFKLPSFANICKPSKRGTFLDQYLNRLT</sequence>
<dbReference type="GO" id="GO:0000014">
    <property type="term" value="F:single-stranded DNA endodeoxyribonuclease activity"/>
    <property type="evidence" value="ECO:0007669"/>
    <property type="project" value="TreeGrafter"/>
</dbReference>
<evidence type="ECO:0000259" key="5">
    <source>
        <dbReference type="SMART" id="SM00892"/>
    </source>
</evidence>
<dbReference type="InterPro" id="IPR040255">
    <property type="entry name" value="Non-specific_endonuclease"/>
</dbReference>
<dbReference type="AlphaFoldDB" id="A0A7D9DRN4"/>
<dbReference type="Gene3D" id="3.40.570.10">
    <property type="entry name" value="Extracellular Endonuclease, subunit A"/>
    <property type="match status" value="1"/>
</dbReference>
<dbReference type="GO" id="GO:0003676">
    <property type="term" value="F:nucleic acid binding"/>
    <property type="evidence" value="ECO:0007669"/>
    <property type="project" value="InterPro"/>
</dbReference>
<dbReference type="SUPFAM" id="SSF54060">
    <property type="entry name" value="His-Me finger endonucleases"/>
    <property type="match status" value="1"/>
</dbReference>
<dbReference type="Proteomes" id="UP001152795">
    <property type="component" value="Unassembled WGS sequence"/>
</dbReference>
<feature type="binding site" evidence="3">
    <location>
        <position position="179"/>
    </location>
    <ligand>
        <name>Mg(2+)</name>
        <dbReference type="ChEBI" id="CHEBI:18420"/>
        <note>catalytic</note>
    </ligand>
</feature>
<comment type="caution">
    <text evidence="6">The sequence shown here is derived from an EMBL/GenBank/DDBJ whole genome shotgun (WGS) entry which is preliminary data.</text>
</comment>
<dbReference type="GO" id="GO:0004521">
    <property type="term" value="F:RNA endonuclease activity"/>
    <property type="evidence" value="ECO:0007669"/>
    <property type="project" value="TreeGrafter"/>
</dbReference>
<feature type="domain" description="ENPP1-3/EXOG-like endonuclease/phosphodiesterase" evidence="4">
    <location>
        <begin position="72"/>
        <end position="275"/>
    </location>
</feature>
<accession>A0A7D9DRN4</accession>
<dbReference type="GO" id="GO:0005743">
    <property type="term" value="C:mitochondrial inner membrane"/>
    <property type="evidence" value="ECO:0007669"/>
    <property type="project" value="TreeGrafter"/>
</dbReference>
<evidence type="ECO:0000256" key="1">
    <source>
        <dbReference type="ARBA" id="ARBA00010052"/>
    </source>
</evidence>
<evidence type="ECO:0000259" key="4">
    <source>
        <dbReference type="SMART" id="SM00477"/>
    </source>
</evidence>
<keyword evidence="7" id="KW-1185">Reference proteome</keyword>